<name>A0A0L0FQP1_9EUKA</name>
<evidence type="ECO:0000313" key="2">
    <source>
        <dbReference type="EMBL" id="KNC79097.1"/>
    </source>
</evidence>
<organism evidence="2 3">
    <name type="scientific">Sphaeroforma arctica JP610</name>
    <dbReference type="NCBI Taxonomy" id="667725"/>
    <lineage>
        <taxon>Eukaryota</taxon>
        <taxon>Ichthyosporea</taxon>
        <taxon>Ichthyophonida</taxon>
        <taxon>Sphaeroforma</taxon>
    </lineage>
</organism>
<proteinExistence type="predicted"/>
<feature type="region of interest" description="Disordered" evidence="1">
    <location>
        <begin position="72"/>
        <end position="112"/>
    </location>
</feature>
<evidence type="ECO:0000313" key="3">
    <source>
        <dbReference type="Proteomes" id="UP000054560"/>
    </source>
</evidence>
<feature type="non-terminal residue" evidence="2">
    <location>
        <position position="1"/>
    </location>
</feature>
<dbReference type="GeneID" id="25908998"/>
<evidence type="ECO:0000256" key="1">
    <source>
        <dbReference type="SAM" id="MobiDB-lite"/>
    </source>
</evidence>
<dbReference type="AlphaFoldDB" id="A0A0L0FQP1"/>
<dbReference type="RefSeq" id="XP_014152999.1">
    <property type="nucleotide sequence ID" value="XM_014297524.1"/>
</dbReference>
<accession>A0A0L0FQP1</accession>
<feature type="non-terminal residue" evidence="2">
    <location>
        <position position="112"/>
    </location>
</feature>
<protein>
    <submittedName>
        <fullName evidence="2">Uncharacterized protein</fullName>
    </submittedName>
</protein>
<keyword evidence="3" id="KW-1185">Reference proteome</keyword>
<reference evidence="2 3" key="1">
    <citation type="submission" date="2011-02" db="EMBL/GenBank/DDBJ databases">
        <title>The Genome Sequence of Sphaeroforma arctica JP610.</title>
        <authorList>
            <consortium name="The Broad Institute Genome Sequencing Platform"/>
            <person name="Russ C."/>
            <person name="Cuomo C."/>
            <person name="Young S.K."/>
            <person name="Zeng Q."/>
            <person name="Gargeya S."/>
            <person name="Alvarado L."/>
            <person name="Berlin A."/>
            <person name="Chapman S.B."/>
            <person name="Chen Z."/>
            <person name="Freedman E."/>
            <person name="Gellesch M."/>
            <person name="Goldberg J."/>
            <person name="Griggs A."/>
            <person name="Gujja S."/>
            <person name="Heilman E."/>
            <person name="Heiman D."/>
            <person name="Howarth C."/>
            <person name="Mehta T."/>
            <person name="Neiman D."/>
            <person name="Pearson M."/>
            <person name="Roberts A."/>
            <person name="Saif S."/>
            <person name="Shea T."/>
            <person name="Shenoy N."/>
            <person name="Sisk P."/>
            <person name="Stolte C."/>
            <person name="Sykes S."/>
            <person name="White J."/>
            <person name="Yandava C."/>
            <person name="Burger G."/>
            <person name="Gray M.W."/>
            <person name="Holland P.W.H."/>
            <person name="King N."/>
            <person name="Lang F.B.F."/>
            <person name="Roger A.J."/>
            <person name="Ruiz-Trillo I."/>
            <person name="Haas B."/>
            <person name="Nusbaum C."/>
            <person name="Birren B."/>
        </authorList>
    </citation>
    <scope>NUCLEOTIDE SEQUENCE [LARGE SCALE GENOMIC DNA]</scope>
    <source>
        <strain evidence="2 3">JP610</strain>
    </source>
</reference>
<dbReference type="Proteomes" id="UP000054560">
    <property type="component" value="Unassembled WGS sequence"/>
</dbReference>
<dbReference type="EMBL" id="KQ242365">
    <property type="protein sequence ID" value="KNC79097.1"/>
    <property type="molecule type" value="Genomic_DNA"/>
</dbReference>
<sequence length="112" mass="12101">AQAPQEASVPLSSVSVPSSHTLDSEVSEAFDSYEADLAKLVHGFDAPAALDPFQEVPLGTGTREANFQLHNEEAPMMTSMDTPDVPERPWNIPRPPPEDVPYTVSDQPNTDA</sequence>
<gene>
    <name evidence="2" type="ORF">SARC_08494</name>
</gene>